<organism evidence="1 3">
    <name type="scientific">Capnocytophaga catalasegens</name>
    <dbReference type="NCBI Taxonomy" id="1004260"/>
    <lineage>
        <taxon>Bacteria</taxon>
        <taxon>Pseudomonadati</taxon>
        <taxon>Bacteroidota</taxon>
        <taxon>Flavobacteriia</taxon>
        <taxon>Flavobacteriales</taxon>
        <taxon>Flavobacteriaceae</taxon>
        <taxon>Capnocytophaga</taxon>
    </lineage>
</organism>
<dbReference type="Pfam" id="PF21857">
    <property type="entry name" value="DUF6913"/>
    <property type="match status" value="1"/>
</dbReference>
<dbReference type="InterPro" id="IPR054207">
    <property type="entry name" value="DUF6913"/>
</dbReference>
<name>A0AAV5AYT1_9FLAO</name>
<comment type="caution">
    <text evidence="1">The sequence shown here is derived from an EMBL/GenBank/DDBJ whole genome shotgun (WGS) entry which is preliminary data.</text>
</comment>
<dbReference type="EMBL" id="BQKA01000030">
    <property type="protein sequence ID" value="GJM50601.1"/>
    <property type="molecule type" value="Genomic_DNA"/>
</dbReference>
<dbReference type="Proteomes" id="UP001207736">
    <property type="component" value="Unassembled WGS sequence"/>
</dbReference>
<evidence type="ECO:0000313" key="1">
    <source>
        <dbReference type="EMBL" id="GJM50601.1"/>
    </source>
</evidence>
<keyword evidence="4" id="KW-1185">Reference proteome</keyword>
<reference evidence="1 4" key="1">
    <citation type="submission" date="2021-11" db="EMBL/GenBank/DDBJ databases">
        <title>Draft genome sequence of Capnocytophaga sp. strain KC07075 isolated from cat oral cavity.</title>
        <authorList>
            <person name="Suzuki M."/>
            <person name="Imaoka K."/>
            <person name="Kimura M."/>
            <person name="Morikawa S."/>
            <person name="Maeda K."/>
        </authorList>
    </citation>
    <scope>NUCLEOTIDE SEQUENCE</scope>
    <source>
        <strain evidence="1">KC07075</strain>
        <strain evidence="2 4">KC07079</strain>
    </source>
</reference>
<evidence type="ECO:0000313" key="2">
    <source>
        <dbReference type="EMBL" id="GJM53568.1"/>
    </source>
</evidence>
<dbReference type="Proteomes" id="UP001208692">
    <property type="component" value="Unassembled WGS sequence"/>
</dbReference>
<gene>
    <name evidence="1" type="ORF">RCZ15_15740</name>
    <name evidence="2" type="ORF">RCZ16_18840</name>
</gene>
<dbReference type="AlphaFoldDB" id="A0AAV5AYT1"/>
<evidence type="ECO:0000313" key="3">
    <source>
        <dbReference type="Proteomes" id="UP001207736"/>
    </source>
</evidence>
<sequence length="155" mass="17915">MKNITSKSSNFSSLHIKKIACIVDLDQVSNVQFLENLIHSYEIRAENYIILGYKEQSLDTHLDGTPVFTWKDINFSGNIRNYHADRLSELDYDILINYFNTPKLPLLLLSSSIKAKLRIGFYGIDEIYNDLIISSKPIEKDIFVQEVKKVIQTIQ</sequence>
<evidence type="ECO:0000313" key="4">
    <source>
        <dbReference type="Proteomes" id="UP001208692"/>
    </source>
</evidence>
<dbReference type="EMBL" id="BQKB01000042">
    <property type="protein sequence ID" value="GJM53568.1"/>
    <property type="molecule type" value="Genomic_DNA"/>
</dbReference>
<accession>A0AAV5AYT1</accession>
<proteinExistence type="predicted"/>
<protein>
    <submittedName>
        <fullName evidence="1">Uncharacterized protein</fullName>
    </submittedName>
</protein>